<evidence type="ECO:0000256" key="1">
    <source>
        <dbReference type="SAM" id="Phobius"/>
    </source>
</evidence>
<keyword evidence="1" id="KW-0472">Membrane</keyword>
<name>A0A2P2NRY8_RHIMU</name>
<dbReference type="EMBL" id="GGEC01064731">
    <property type="protein sequence ID" value="MBX45215.1"/>
    <property type="molecule type" value="Transcribed_RNA"/>
</dbReference>
<proteinExistence type="predicted"/>
<keyword evidence="1" id="KW-0812">Transmembrane</keyword>
<sequence length="35" mass="3884">MLQFINPATTSCLAHGFAVLFLFSFLFFFGSFGFG</sequence>
<dbReference type="AlphaFoldDB" id="A0A2P2NRY8"/>
<keyword evidence="1" id="KW-1133">Transmembrane helix</keyword>
<organism evidence="2">
    <name type="scientific">Rhizophora mucronata</name>
    <name type="common">Asiatic mangrove</name>
    <dbReference type="NCBI Taxonomy" id="61149"/>
    <lineage>
        <taxon>Eukaryota</taxon>
        <taxon>Viridiplantae</taxon>
        <taxon>Streptophyta</taxon>
        <taxon>Embryophyta</taxon>
        <taxon>Tracheophyta</taxon>
        <taxon>Spermatophyta</taxon>
        <taxon>Magnoliopsida</taxon>
        <taxon>eudicotyledons</taxon>
        <taxon>Gunneridae</taxon>
        <taxon>Pentapetalae</taxon>
        <taxon>rosids</taxon>
        <taxon>fabids</taxon>
        <taxon>Malpighiales</taxon>
        <taxon>Rhizophoraceae</taxon>
        <taxon>Rhizophora</taxon>
    </lineage>
</organism>
<protein>
    <submittedName>
        <fullName evidence="2">Uncharacterized protein</fullName>
    </submittedName>
</protein>
<accession>A0A2P2NRY8</accession>
<evidence type="ECO:0000313" key="2">
    <source>
        <dbReference type="EMBL" id="MBX45215.1"/>
    </source>
</evidence>
<feature type="transmembrane region" description="Helical" evidence="1">
    <location>
        <begin position="12"/>
        <end position="34"/>
    </location>
</feature>
<reference evidence="2" key="1">
    <citation type="submission" date="2018-02" db="EMBL/GenBank/DDBJ databases">
        <title>Rhizophora mucronata_Transcriptome.</title>
        <authorList>
            <person name="Meera S.P."/>
            <person name="Sreeshan A."/>
            <person name="Augustine A."/>
        </authorList>
    </citation>
    <scope>NUCLEOTIDE SEQUENCE</scope>
    <source>
        <tissue evidence="2">Leaf</tissue>
    </source>
</reference>